<keyword evidence="1" id="KW-0479">Metal-binding</keyword>
<keyword evidence="1" id="KW-0238">DNA-binding</keyword>
<dbReference type="PANTHER" id="PTHR10670">
    <property type="entry name" value="DNA POLYMERASE EPSILON CATALYTIC SUBUNIT A"/>
    <property type="match status" value="1"/>
</dbReference>
<dbReference type="GO" id="GO:0008310">
    <property type="term" value="F:single-stranded DNA 3'-5' DNA exonuclease activity"/>
    <property type="evidence" value="ECO:0007669"/>
    <property type="project" value="TreeGrafter"/>
</dbReference>
<dbReference type="GO" id="GO:0006272">
    <property type="term" value="P:leading strand elongation"/>
    <property type="evidence" value="ECO:0007669"/>
    <property type="project" value="TreeGrafter"/>
</dbReference>
<dbReference type="GO" id="GO:0003887">
    <property type="term" value="F:DNA-directed DNA polymerase activity"/>
    <property type="evidence" value="ECO:0007669"/>
    <property type="project" value="UniProtKB-KW"/>
</dbReference>
<keyword evidence="1" id="KW-0863">Zinc-finger</keyword>
<dbReference type="EC" id="2.7.7.7" evidence="1"/>
<keyword evidence="1" id="KW-0411">Iron-sulfur</keyword>
<comment type="cofactor">
    <cofactor evidence="1">
        <name>[4Fe-4S] cluster</name>
        <dbReference type="ChEBI" id="CHEBI:49883"/>
    </cofactor>
</comment>
<dbReference type="GO" id="GO:0008622">
    <property type="term" value="C:epsilon DNA polymerase complex"/>
    <property type="evidence" value="ECO:0007669"/>
    <property type="project" value="InterPro"/>
</dbReference>
<evidence type="ECO:0000313" key="2">
    <source>
        <dbReference type="Proteomes" id="UP000095280"/>
    </source>
</evidence>
<dbReference type="AlphaFoldDB" id="A0A1I8F5T3"/>
<dbReference type="GO" id="GO:0008270">
    <property type="term" value="F:zinc ion binding"/>
    <property type="evidence" value="ECO:0007669"/>
    <property type="project" value="UniProtKB-KW"/>
</dbReference>
<dbReference type="PANTHER" id="PTHR10670:SF0">
    <property type="entry name" value="DNA POLYMERASE EPSILON CATALYTIC SUBUNIT A"/>
    <property type="match status" value="1"/>
</dbReference>
<comment type="similarity">
    <text evidence="1">Belongs to the DNA polymerase type-B family.</text>
</comment>
<keyword evidence="1" id="KW-0235">DNA replication</keyword>
<organism evidence="2 3">
    <name type="scientific">Macrostomum lignano</name>
    <dbReference type="NCBI Taxonomy" id="282301"/>
    <lineage>
        <taxon>Eukaryota</taxon>
        <taxon>Metazoa</taxon>
        <taxon>Spiralia</taxon>
        <taxon>Lophotrochozoa</taxon>
        <taxon>Platyhelminthes</taxon>
        <taxon>Rhabditophora</taxon>
        <taxon>Macrostomorpha</taxon>
        <taxon>Macrostomida</taxon>
        <taxon>Macrostomidae</taxon>
        <taxon>Macrostomum</taxon>
    </lineage>
</organism>
<keyword evidence="1" id="KW-0408">Iron</keyword>
<dbReference type="GO" id="GO:0006297">
    <property type="term" value="P:nucleotide-excision repair, DNA gap filling"/>
    <property type="evidence" value="ECO:0007669"/>
    <property type="project" value="TreeGrafter"/>
</dbReference>
<dbReference type="GO" id="GO:0003677">
    <property type="term" value="F:DNA binding"/>
    <property type="evidence" value="ECO:0007669"/>
    <property type="project" value="UniProtKB-KW"/>
</dbReference>
<dbReference type="GO" id="GO:0051539">
    <property type="term" value="F:4 iron, 4 sulfur cluster binding"/>
    <property type="evidence" value="ECO:0007669"/>
    <property type="project" value="UniProtKB-KW"/>
</dbReference>
<comment type="function">
    <text evidence="1">DNA polymerase II participates in chromosomal DNA replication.</text>
</comment>
<keyword evidence="1" id="KW-0862">Zinc</keyword>
<dbReference type="InterPro" id="IPR043502">
    <property type="entry name" value="DNA/RNA_pol_sf"/>
</dbReference>
<sequence>MSAERRIRRVRANSDVIDEVEHSERAWTIISLRDDGRRDSKCPCPIAVFSTRPCGPAWQHEAQSLSGLKKTYIKLAFFSVDDLMRVKRELLPKRTRPYRINVRVSIDLKIFVGSWYRIAGPGLAAEFEGLFTVFNEPDELKTLCARRVETEAGVPLSDCLNFADICSDISKLKLDLRDNPIRVEKPIIYHLDVGAMYPNIILTNRLQPSAIRTATYCSGENSFLRRHGSPPFRDRQLRYKFKRSVQGDAGEVKRCNGMLVLYDSSLQLAHKCILNFFLWLH</sequence>
<keyword evidence="2" id="KW-1185">Reference proteome</keyword>
<proteinExistence type="inferred from homology"/>
<name>A0A1I8F5T3_9PLAT</name>
<dbReference type="SUPFAM" id="SSF56672">
    <property type="entry name" value="DNA/RNA polymerases"/>
    <property type="match status" value="1"/>
</dbReference>
<keyword evidence="1" id="KW-0539">Nucleus</keyword>
<comment type="catalytic activity">
    <reaction evidence="1">
        <text>DNA(n) + a 2'-deoxyribonucleoside 5'-triphosphate = DNA(n+1) + diphosphate</text>
        <dbReference type="Rhea" id="RHEA:22508"/>
        <dbReference type="Rhea" id="RHEA-COMP:17339"/>
        <dbReference type="Rhea" id="RHEA-COMP:17340"/>
        <dbReference type="ChEBI" id="CHEBI:33019"/>
        <dbReference type="ChEBI" id="CHEBI:61560"/>
        <dbReference type="ChEBI" id="CHEBI:173112"/>
        <dbReference type="EC" id="2.7.7.7"/>
    </reaction>
</comment>
<evidence type="ECO:0000313" key="3">
    <source>
        <dbReference type="WBParaSite" id="maker-unitig_21614-snap-gene-0.2-mRNA-1"/>
    </source>
</evidence>
<dbReference type="WBParaSite" id="maker-unitig_21614-snap-gene-0.2-mRNA-1">
    <property type="protein sequence ID" value="maker-unitig_21614-snap-gene-0.2-mRNA-1"/>
    <property type="gene ID" value="maker-unitig_21614-snap-gene-0.2"/>
</dbReference>
<protein>
    <recommendedName>
        <fullName evidence="1">DNA polymerase epsilon catalytic subunit</fullName>
        <ecNumber evidence="1">2.7.7.7</ecNumber>
    </recommendedName>
</protein>
<dbReference type="GO" id="GO:0045004">
    <property type="term" value="P:DNA replication proofreading"/>
    <property type="evidence" value="ECO:0007669"/>
    <property type="project" value="TreeGrafter"/>
</dbReference>
<comment type="subcellular location">
    <subcellularLocation>
        <location evidence="1">Nucleus</location>
    </subcellularLocation>
</comment>
<keyword evidence="1" id="KW-0808">Transferase</keyword>
<keyword evidence="1" id="KW-0239">DNA-directed DNA polymerase</keyword>
<dbReference type="GO" id="GO:0000278">
    <property type="term" value="P:mitotic cell cycle"/>
    <property type="evidence" value="ECO:0007669"/>
    <property type="project" value="TreeGrafter"/>
</dbReference>
<keyword evidence="1" id="KW-0548">Nucleotidyltransferase</keyword>
<accession>A0A1I8F5T3</accession>
<keyword evidence="1" id="KW-0004">4Fe-4S</keyword>
<dbReference type="Proteomes" id="UP000095280">
    <property type="component" value="Unplaced"/>
</dbReference>
<dbReference type="GO" id="GO:0006287">
    <property type="term" value="P:base-excision repair, gap-filling"/>
    <property type="evidence" value="ECO:0007669"/>
    <property type="project" value="TreeGrafter"/>
</dbReference>
<dbReference type="InterPro" id="IPR029703">
    <property type="entry name" value="POL2"/>
</dbReference>
<reference evidence="3" key="1">
    <citation type="submission" date="2016-11" db="UniProtKB">
        <authorList>
            <consortium name="WormBaseParasite"/>
        </authorList>
    </citation>
    <scope>IDENTIFICATION</scope>
</reference>
<evidence type="ECO:0000256" key="1">
    <source>
        <dbReference type="RuleBase" id="RU365029"/>
    </source>
</evidence>